<evidence type="ECO:0000259" key="7">
    <source>
        <dbReference type="PROSITE" id="PS50843"/>
    </source>
</evidence>
<protein>
    <recommendedName>
        <fullName evidence="10">Expansin-like EG45 domain-containing protein</fullName>
    </recommendedName>
</protein>
<dbReference type="Gramene" id="TVU51666">
    <property type="protein sequence ID" value="TVU51666"/>
    <property type="gene ID" value="EJB05_03106"/>
</dbReference>
<dbReference type="InterPro" id="IPR036908">
    <property type="entry name" value="RlpA-like_sf"/>
</dbReference>
<evidence type="ECO:0000256" key="4">
    <source>
        <dbReference type="ARBA" id="ARBA00023180"/>
    </source>
</evidence>
<feature type="domain" description="Expansin-like EG45" evidence="6">
    <location>
        <begin position="36"/>
        <end position="158"/>
    </location>
</feature>
<dbReference type="PROSITE" id="PS50843">
    <property type="entry name" value="EXPANSIN_CBD"/>
    <property type="match status" value="1"/>
</dbReference>
<keyword evidence="9" id="KW-1185">Reference proteome</keyword>
<feature type="domain" description="Expansin-like CBD" evidence="7">
    <location>
        <begin position="172"/>
        <end position="252"/>
    </location>
</feature>
<evidence type="ECO:0000313" key="8">
    <source>
        <dbReference type="EMBL" id="TVU51666.1"/>
    </source>
</evidence>
<evidence type="ECO:0000313" key="9">
    <source>
        <dbReference type="Proteomes" id="UP000324897"/>
    </source>
</evidence>
<dbReference type="Pfam" id="PF01357">
    <property type="entry name" value="Expansin_C"/>
    <property type="match status" value="1"/>
</dbReference>
<feature type="non-terminal residue" evidence="8">
    <location>
        <position position="1"/>
    </location>
</feature>
<proteinExistence type="inferred from homology"/>
<dbReference type="PRINTS" id="PR01225">
    <property type="entry name" value="EXPANSNFAMLY"/>
</dbReference>
<dbReference type="AlphaFoldDB" id="A0A5J9WV21"/>
<comment type="caution">
    <text evidence="8">The sequence shown here is derived from an EMBL/GenBank/DDBJ whole genome shotgun (WGS) entry which is preliminary data.</text>
</comment>
<feature type="chain" id="PRO_5023854625" description="Expansin-like EG45 domain-containing protein" evidence="5">
    <location>
        <begin position="23"/>
        <end position="259"/>
    </location>
</feature>
<dbReference type="InterPro" id="IPR007117">
    <property type="entry name" value="Expansin_CBD"/>
</dbReference>
<evidence type="ECO:0000256" key="3">
    <source>
        <dbReference type="ARBA" id="ARBA00022525"/>
    </source>
</evidence>
<dbReference type="InterPro" id="IPR007112">
    <property type="entry name" value="Expansin/allergen_DPBB_dom"/>
</dbReference>
<dbReference type="SMART" id="SM00837">
    <property type="entry name" value="DPBB_1"/>
    <property type="match status" value="1"/>
</dbReference>
<name>A0A5J9WV21_9POAL</name>
<gene>
    <name evidence="8" type="ORF">EJB05_03106</name>
</gene>
<evidence type="ECO:0000256" key="2">
    <source>
        <dbReference type="ARBA" id="ARBA00005650"/>
    </source>
</evidence>
<keyword evidence="3" id="KW-0964">Secreted</keyword>
<dbReference type="PRINTS" id="PR00829">
    <property type="entry name" value="LOLP1ALLERGN"/>
</dbReference>
<comment type="subcellular location">
    <subcellularLocation>
        <location evidence="1">Secreted</location>
    </subcellularLocation>
</comment>
<accession>A0A5J9WV21</accession>
<organism evidence="8 9">
    <name type="scientific">Eragrostis curvula</name>
    <name type="common">weeping love grass</name>
    <dbReference type="NCBI Taxonomy" id="38414"/>
    <lineage>
        <taxon>Eukaryota</taxon>
        <taxon>Viridiplantae</taxon>
        <taxon>Streptophyta</taxon>
        <taxon>Embryophyta</taxon>
        <taxon>Tracheophyta</taxon>
        <taxon>Spermatophyta</taxon>
        <taxon>Magnoliopsida</taxon>
        <taxon>Liliopsida</taxon>
        <taxon>Poales</taxon>
        <taxon>Poaceae</taxon>
        <taxon>PACMAD clade</taxon>
        <taxon>Chloridoideae</taxon>
        <taxon>Eragrostideae</taxon>
        <taxon>Eragrostidinae</taxon>
        <taxon>Eragrostis</taxon>
    </lineage>
</organism>
<dbReference type="Proteomes" id="UP000324897">
    <property type="component" value="Chromosome 6"/>
</dbReference>
<dbReference type="InterPro" id="IPR036749">
    <property type="entry name" value="Expansin_CBD_sf"/>
</dbReference>
<dbReference type="Gene3D" id="2.60.40.760">
    <property type="entry name" value="Expansin, cellulose-binding-like domain"/>
    <property type="match status" value="1"/>
</dbReference>
<dbReference type="InterPro" id="IPR005795">
    <property type="entry name" value="LolPI"/>
</dbReference>
<dbReference type="PANTHER" id="PTHR31692:SF140">
    <property type="entry name" value="EXPANSIN-B4"/>
    <property type="match status" value="1"/>
</dbReference>
<feature type="signal peptide" evidence="5">
    <location>
        <begin position="1"/>
        <end position="22"/>
    </location>
</feature>
<dbReference type="OrthoDB" id="406505at2759"/>
<keyword evidence="5" id="KW-0732">Signal</keyword>
<keyword evidence="4" id="KW-0325">Glycoprotein</keyword>
<reference evidence="8 9" key="1">
    <citation type="journal article" date="2019" name="Sci. Rep.">
        <title>A high-quality genome of Eragrostis curvula grass provides insights into Poaceae evolution and supports new strategies to enhance forage quality.</title>
        <authorList>
            <person name="Carballo J."/>
            <person name="Santos B.A.C.M."/>
            <person name="Zappacosta D."/>
            <person name="Garbus I."/>
            <person name="Selva J.P."/>
            <person name="Gallo C.A."/>
            <person name="Diaz A."/>
            <person name="Albertini E."/>
            <person name="Caccamo M."/>
            <person name="Echenique V."/>
        </authorList>
    </citation>
    <scope>NUCLEOTIDE SEQUENCE [LARGE SCALE GENOMIC DNA]</scope>
    <source>
        <strain evidence="9">cv. Victoria</strain>
        <tissue evidence="8">Leaf</tissue>
    </source>
</reference>
<dbReference type="InterPro" id="IPR009009">
    <property type="entry name" value="RlpA-like_DPBB"/>
</dbReference>
<dbReference type="PANTHER" id="PTHR31692">
    <property type="entry name" value="EXPANSIN-B3"/>
    <property type="match status" value="1"/>
</dbReference>
<dbReference type="Gene3D" id="2.40.40.10">
    <property type="entry name" value="RlpA-like domain"/>
    <property type="match status" value="1"/>
</dbReference>
<dbReference type="Pfam" id="PF03330">
    <property type="entry name" value="DPBB_1"/>
    <property type="match status" value="1"/>
</dbReference>
<dbReference type="GO" id="GO:0005576">
    <property type="term" value="C:extracellular region"/>
    <property type="evidence" value="ECO:0007669"/>
    <property type="project" value="UniProtKB-SubCell"/>
</dbReference>
<evidence type="ECO:0008006" key="10">
    <source>
        <dbReference type="Google" id="ProtNLM"/>
    </source>
</evidence>
<dbReference type="SUPFAM" id="SSF49590">
    <property type="entry name" value="PHL pollen allergen"/>
    <property type="match status" value="1"/>
</dbReference>
<evidence type="ECO:0000256" key="1">
    <source>
        <dbReference type="ARBA" id="ARBA00004613"/>
    </source>
</evidence>
<dbReference type="SUPFAM" id="SSF50685">
    <property type="entry name" value="Barwin-like endoglucanases"/>
    <property type="match status" value="1"/>
</dbReference>
<evidence type="ECO:0000256" key="5">
    <source>
        <dbReference type="SAM" id="SignalP"/>
    </source>
</evidence>
<dbReference type="InterPro" id="IPR007118">
    <property type="entry name" value="Expan_Lol_pI"/>
</dbReference>
<dbReference type="EMBL" id="RWGY01000002">
    <property type="protein sequence ID" value="TVU51666.1"/>
    <property type="molecule type" value="Genomic_DNA"/>
</dbReference>
<dbReference type="PROSITE" id="PS50842">
    <property type="entry name" value="EXPANSIN_EG45"/>
    <property type="match status" value="1"/>
</dbReference>
<evidence type="ECO:0000259" key="6">
    <source>
        <dbReference type="PROSITE" id="PS50842"/>
    </source>
</evidence>
<sequence length="259" mass="27487">MASMIGLLVAITALLSSHCASADWSNATATWYGDRHGACTDVCTYIYCSWCVRIPGRRPHEAPFSSMITAGGPSIFQDGKECGACYQVKCSGHASCFDRPVTVVVTDSCPDCVDEPVRFDLSGTAFGAMAAPGQADQLLNAGRLQIQYTRVSCNWGNGLDIAFRVDGGSNPNYIAVAIEYEDGDGDLSGVELMQSGAAWQPMQRSWGAVWKYNSGAALQGPLSIRLTSGSGKTLEATNVIPGGWTAGATYRSVVNYNPN</sequence>
<comment type="similarity">
    <text evidence="2">Belongs to the expansin family. Expansin B subfamily.</text>
</comment>